<accession>K4JSG3</accession>
<keyword evidence="2" id="KW-1185">Reference proteome</keyword>
<organism evidence="1 2">
    <name type="scientific">Caulobacter phage CcrColossus</name>
    <dbReference type="NCBI Taxonomy" id="1211640"/>
    <lineage>
        <taxon>Viruses</taxon>
        <taxon>Duplodnaviria</taxon>
        <taxon>Heunggongvirae</taxon>
        <taxon>Uroviricota</taxon>
        <taxon>Caudoviricetes</taxon>
        <taxon>Jeanschmidtviridae</taxon>
        <taxon>Colossusvirus</taxon>
        <taxon>Colossusvirus colossus</taxon>
    </lineage>
</organism>
<dbReference type="KEGG" id="vg:13995347"/>
<proteinExistence type="predicted"/>
<name>K4JSG3_9CAUD</name>
<dbReference type="GeneID" id="13995347"/>
<reference evidence="1 2" key="1">
    <citation type="journal article" date="2012" name="BMC Genomics">
        <title>The Caulobacter crescentus phage phiCbK: genomics of a canonical phage.</title>
        <authorList>
            <person name="Gill J.J."/>
            <person name="Berry J.D."/>
            <person name="Russell W.K."/>
            <person name="Lessor L."/>
            <person name="Escobar Garcia D.A."/>
            <person name="Hernandez D."/>
            <person name="Kane A."/>
            <person name="Keene J."/>
            <person name="Maddox M."/>
            <person name="Martin R."/>
            <person name="Mohan S."/>
            <person name="Thorn A.M."/>
            <person name="Russell D.H."/>
            <person name="Young R."/>
        </authorList>
    </citation>
    <scope>NUCLEOTIDE SEQUENCE [LARGE SCALE GENOMIC DNA]</scope>
</reference>
<gene>
    <name evidence="1" type="ORF">CcrColossus_gp419</name>
</gene>
<dbReference type="Proteomes" id="UP000000463">
    <property type="component" value="Segment"/>
</dbReference>
<protein>
    <submittedName>
        <fullName evidence="1">Uncharacterized protein</fullName>
    </submittedName>
</protein>
<dbReference type="RefSeq" id="YP_006988653.1">
    <property type="nucleotide sequence ID" value="NC_019406.1"/>
</dbReference>
<dbReference type="EMBL" id="JX100810">
    <property type="protein sequence ID" value="AFU88289.1"/>
    <property type="molecule type" value="Genomic_DNA"/>
</dbReference>
<evidence type="ECO:0000313" key="1">
    <source>
        <dbReference type="EMBL" id="AFU88289.1"/>
    </source>
</evidence>
<evidence type="ECO:0000313" key="2">
    <source>
        <dbReference type="Proteomes" id="UP000000463"/>
    </source>
</evidence>
<sequence length="83" mass="9622">MTDVIQTLTPEAARGDRYWAGGSKRRWFVMLHYQPRWFPDDEATDYEVESFPVEVYGSEAQASRAAFEVADIMNVRIGYVLEK</sequence>